<sequence>MAGLAFLAVAFSSVAVGAESAGRGRRVLSEEPRIELADSLLVDSDVEALRALAKSLGLDTARQETNATNGGDDFCVLDPRMAAAGAEPGWQAVSRLQASAAKWAGLSVGSATPVVSRWETWSAASDLNRSGILHLDARMRPQSRRTVLAYLSGTGDAEDGLTVFPCVETPDMEAKEAARREKMCSRAFRHLKLAHEKLLSIHGEGMALPPTEQYQFLSAHPELTQLPKALPDGTRPVNWQWTAAHDAVAEQPGALRAEPLWRLAEAMCRGQAGGLRVAPRAGAALLLEVADPDARRGAAPVPEWRAWHAGCSPRAGRGRRWTAQLFLEDAAPAAAEAGGAEGCAAGLRG</sequence>
<dbReference type="Proteomes" id="UP001189429">
    <property type="component" value="Unassembled WGS sequence"/>
</dbReference>
<reference evidence="2" key="1">
    <citation type="submission" date="2023-10" db="EMBL/GenBank/DDBJ databases">
        <authorList>
            <person name="Chen Y."/>
            <person name="Shah S."/>
            <person name="Dougan E. K."/>
            <person name="Thang M."/>
            <person name="Chan C."/>
        </authorList>
    </citation>
    <scope>NUCLEOTIDE SEQUENCE [LARGE SCALE GENOMIC DNA]</scope>
</reference>
<organism evidence="2 3">
    <name type="scientific">Prorocentrum cordatum</name>
    <dbReference type="NCBI Taxonomy" id="2364126"/>
    <lineage>
        <taxon>Eukaryota</taxon>
        <taxon>Sar</taxon>
        <taxon>Alveolata</taxon>
        <taxon>Dinophyceae</taxon>
        <taxon>Prorocentrales</taxon>
        <taxon>Prorocentraceae</taxon>
        <taxon>Prorocentrum</taxon>
    </lineage>
</organism>
<keyword evidence="3" id="KW-1185">Reference proteome</keyword>
<name>A0ABN9PW29_9DINO</name>
<gene>
    <name evidence="2" type="ORF">PCOR1329_LOCUS6550</name>
</gene>
<comment type="caution">
    <text evidence="2">The sequence shown here is derived from an EMBL/GenBank/DDBJ whole genome shotgun (WGS) entry which is preliminary data.</text>
</comment>
<proteinExistence type="predicted"/>
<accession>A0ABN9PW29</accession>
<dbReference type="EMBL" id="CAUYUJ010001758">
    <property type="protein sequence ID" value="CAK0797482.1"/>
    <property type="molecule type" value="Genomic_DNA"/>
</dbReference>
<evidence type="ECO:0000256" key="1">
    <source>
        <dbReference type="SAM" id="SignalP"/>
    </source>
</evidence>
<feature type="chain" id="PRO_5046059152" description="Prolyl 4-hydroxylase alpha subunit domain-containing protein" evidence="1">
    <location>
        <begin position="18"/>
        <end position="349"/>
    </location>
</feature>
<dbReference type="Gene3D" id="2.60.120.620">
    <property type="entry name" value="q2cbj1_9rhob like domain"/>
    <property type="match status" value="1"/>
</dbReference>
<feature type="signal peptide" evidence="1">
    <location>
        <begin position="1"/>
        <end position="17"/>
    </location>
</feature>
<protein>
    <recommendedName>
        <fullName evidence="4">Prolyl 4-hydroxylase alpha subunit domain-containing protein</fullName>
    </recommendedName>
</protein>
<keyword evidence="1" id="KW-0732">Signal</keyword>
<evidence type="ECO:0000313" key="2">
    <source>
        <dbReference type="EMBL" id="CAK0797482.1"/>
    </source>
</evidence>
<evidence type="ECO:0000313" key="3">
    <source>
        <dbReference type="Proteomes" id="UP001189429"/>
    </source>
</evidence>
<evidence type="ECO:0008006" key="4">
    <source>
        <dbReference type="Google" id="ProtNLM"/>
    </source>
</evidence>